<dbReference type="GO" id="GO:0008982">
    <property type="term" value="F:protein-N(PI)-phosphohistidine-sugar phosphotransferase activity"/>
    <property type="evidence" value="ECO:0007669"/>
    <property type="project" value="InterPro"/>
</dbReference>
<evidence type="ECO:0000256" key="4">
    <source>
        <dbReference type="ARBA" id="ARBA00022683"/>
    </source>
</evidence>
<evidence type="ECO:0000259" key="7">
    <source>
        <dbReference type="PROSITE" id="PS51098"/>
    </source>
</evidence>
<dbReference type="InterPro" id="IPR001996">
    <property type="entry name" value="PTS_IIB_1"/>
</dbReference>
<organism evidence="8 9">
    <name type="scientific">Raoultella terrigena</name>
    <name type="common">Klebsiella terrigena</name>
    <dbReference type="NCBI Taxonomy" id="577"/>
    <lineage>
        <taxon>Bacteria</taxon>
        <taxon>Pseudomonadati</taxon>
        <taxon>Pseudomonadota</taxon>
        <taxon>Gammaproteobacteria</taxon>
        <taxon>Enterobacterales</taxon>
        <taxon>Enterobacteriaceae</taxon>
        <taxon>Klebsiella/Raoultella group</taxon>
        <taxon>Raoultella</taxon>
    </lineage>
</organism>
<keyword evidence="4" id="KW-0598">Phosphotransferase system</keyword>
<dbReference type="InterPro" id="IPR018113">
    <property type="entry name" value="PTrfase_EIIB_Cys"/>
</dbReference>
<dbReference type="PROSITE" id="PS01035">
    <property type="entry name" value="PTS_EIIB_TYPE_1_CYS"/>
    <property type="match status" value="1"/>
</dbReference>
<dbReference type="GO" id="GO:0016301">
    <property type="term" value="F:kinase activity"/>
    <property type="evidence" value="ECO:0007669"/>
    <property type="project" value="UniProtKB-KW"/>
</dbReference>
<evidence type="ECO:0000256" key="3">
    <source>
        <dbReference type="ARBA" id="ARBA00022679"/>
    </source>
</evidence>
<evidence type="ECO:0000256" key="1">
    <source>
        <dbReference type="ARBA" id="ARBA00022448"/>
    </source>
</evidence>
<dbReference type="InterPro" id="IPR050429">
    <property type="entry name" value="PTS_Glucose_EIICBA"/>
</dbReference>
<dbReference type="NCBIfam" id="TIGR00826">
    <property type="entry name" value="EIIB_glc"/>
    <property type="match status" value="1"/>
</dbReference>
<evidence type="ECO:0000256" key="5">
    <source>
        <dbReference type="ARBA" id="ARBA00022777"/>
    </source>
</evidence>
<dbReference type="GO" id="GO:0009401">
    <property type="term" value="P:phosphoenolpyruvate-dependent sugar phosphotransferase system"/>
    <property type="evidence" value="ECO:0007669"/>
    <property type="project" value="UniProtKB-KW"/>
</dbReference>
<dbReference type="Pfam" id="PF00367">
    <property type="entry name" value="PTS_EIIB"/>
    <property type="match status" value="1"/>
</dbReference>
<name>A0A4U9D5N1_RAOTE</name>
<sequence length="95" mass="10647">MKLYSKADYRKKMNDKSAVTDEIINGLGGKDNIISVDNCFTRLRVAIKNMDLVDDDILKSTGANGVVRNRNEVQVIYGVKVGQVRSRVDSWLAEN</sequence>
<keyword evidence="3" id="KW-0808">Transferase</keyword>
<feature type="active site" description="Phosphocysteine intermediate; for EIIB activity" evidence="6">
    <location>
        <position position="39"/>
    </location>
</feature>
<dbReference type="GO" id="GO:0090563">
    <property type="term" value="F:protein-phosphocysteine-sugar phosphotransferase activity"/>
    <property type="evidence" value="ECO:0007669"/>
    <property type="project" value="TreeGrafter"/>
</dbReference>
<evidence type="ECO:0000313" key="8">
    <source>
        <dbReference type="EMBL" id="VTN12666.1"/>
    </source>
</evidence>
<dbReference type="PANTHER" id="PTHR30009:SF24">
    <property type="entry name" value="PTS SYSTEM, IIBC COMPONENT"/>
    <property type="match status" value="1"/>
</dbReference>
<protein>
    <submittedName>
        <fullName evidence="8">EIICBA-Glc 2</fullName>
    </submittedName>
</protein>
<keyword evidence="2" id="KW-0762">Sugar transport</keyword>
<keyword evidence="5" id="KW-0418">Kinase</keyword>
<dbReference type="Gene3D" id="3.30.1360.60">
    <property type="entry name" value="Glucose permease domain IIB"/>
    <property type="match status" value="1"/>
</dbReference>
<feature type="domain" description="PTS EIIB type-1" evidence="7">
    <location>
        <begin position="17"/>
        <end position="95"/>
    </location>
</feature>
<evidence type="ECO:0000313" key="9">
    <source>
        <dbReference type="Proteomes" id="UP000339249"/>
    </source>
</evidence>
<dbReference type="Proteomes" id="UP000339249">
    <property type="component" value="Unassembled WGS sequence"/>
</dbReference>
<dbReference type="AlphaFoldDB" id="A0A4U9D5N1"/>
<reference evidence="8 9" key="1">
    <citation type="submission" date="2019-04" db="EMBL/GenBank/DDBJ databases">
        <authorList>
            <consortium name="Pathogen Informatics"/>
        </authorList>
    </citation>
    <scope>NUCLEOTIDE SEQUENCE [LARGE SCALE GENOMIC DNA]</scope>
    <source>
        <strain evidence="8 9">NCTC9185</strain>
    </source>
</reference>
<evidence type="ECO:0000256" key="2">
    <source>
        <dbReference type="ARBA" id="ARBA00022597"/>
    </source>
</evidence>
<dbReference type="PANTHER" id="PTHR30009">
    <property type="entry name" value="CYTOCHROME C-TYPE SYNTHESIS PROTEIN AND PTS TRANSMEMBRANE COMPONENT"/>
    <property type="match status" value="1"/>
</dbReference>
<dbReference type="EMBL" id="CABDVU010000001">
    <property type="protein sequence ID" value="VTN12666.1"/>
    <property type="molecule type" value="Genomic_DNA"/>
</dbReference>
<dbReference type="SUPFAM" id="SSF55604">
    <property type="entry name" value="Glucose permease domain IIB"/>
    <property type="match status" value="1"/>
</dbReference>
<proteinExistence type="predicted"/>
<keyword evidence="1" id="KW-0813">Transport</keyword>
<gene>
    <name evidence="8" type="primary">glcB_1</name>
    <name evidence="8" type="ORF">NCTC9185_04649</name>
</gene>
<dbReference type="InterPro" id="IPR036878">
    <property type="entry name" value="Glu_permease_IIB"/>
</dbReference>
<dbReference type="CDD" id="cd00212">
    <property type="entry name" value="PTS_IIB_glc"/>
    <property type="match status" value="1"/>
</dbReference>
<accession>A0A4U9D5N1</accession>
<dbReference type="GO" id="GO:0005886">
    <property type="term" value="C:plasma membrane"/>
    <property type="evidence" value="ECO:0007669"/>
    <property type="project" value="TreeGrafter"/>
</dbReference>
<dbReference type="PROSITE" id="PS51098">
    <property type="entry name" value="PTS_EIIB_TYPE_1"/>
    <property type="match status" value="1"/>
</dbReference>
<evidence type="ECO:0000256" key="6">
    <source>
        <dbReference type="PROSITE-ProRule" id="PRU00421"/>
    </source>
</evidence>